<dbReference type="Proteomes" id="UP000594638">
    <property type="component" value="Unassembled WGS sequence"/>
</dbReference>
<dbReference type="EMBL" id="CACTIH010003617">
    <property type="protein sequence ID" value="CAA2978243.1"/>
    <property type="molecule type" value="Genomic_DNA"/>
</dbReference>
<reference evidence="1 2" key="1">
    <citation type="submission" date="2019-12" db="EMBL/GenBank/DDBJ databases">
        <authorList>
            <person name="Alioto T."/>
            <person name="Alioto T."/>
            <person name="Gomez Garrido J."/>
        </authorList>
    </citation>
    <scope>NUCLEOTIDE SEQUENCE [LARGE SCALE GENOMIC DNA]</scope>
</reference>
<accession>A0A8S0RFI1</accession>
<gene>
    <name evidence="1" type="ORF">OLEA9_A031346</name>
</gene>
<comment type="caution">
    <text evidence="1">The sequence shown here is derived from an EMBL/GenBank/DDBJ whole genome shotgun (WGS) entry which is preliminary data.</text>
</comment>
<name>A0A8S0RFI1_OLEEU</name>
<evidence type="ECO:0000313" key="1">
    <source>
        <dbReference type="EMBL" id="CAA2978243.1"/>
    </source>
</evidence>
<keyword evidence="2" id="KW-1185">Reference proteome</keyword>
<organism evidence="1 2">
    <name type="scientific">Olea europaea subsp. europaea</name>
    <dbReference type="NCBI Taxonomy" id="158383"/>
    <lineage>
        <taxon>Eukaryota</taxon>
        <taxon>Viridiplantae</taxon>
        <taxon>Streptophyta</taxon>
        <taxon>Embryophyta</taxon>
        <taxon>Tracheophyta</taxon>
        <taxon>Spermatophyta</taxon>
        <taxon>Magnoliopsida</taxon>
        <taxon>eudicotyledons</taxon>
        <taxon>Gunneridae</taxon>
        <taxon>Pentapetalae</taxon>
        <taxon>asterids</taxon>
        <taxon>lamiids</taxon>
        <taxon>Lamiales</taxon>
        <taxon>Oleaceae</taxon>
        <taxon>Oleeae</taxon>
        <taxon>Olea</taxon>
    </lineage>
</organism>
<dbReference type="AlphaFoldDB" id="A0A8S0RFI1"/>
<evidence type="ECO:0000313" key="2">
    <source>
        <dbReference type="Proteomes" id="UP000594638"/>
    </source>
</evidence>
<proteinExistence type="predicted"/>
<protein>
    <submittedName>
        <fullName evidence="1">Uncharacterized protein</fullName>
    </submittedName>
</protein>
<dbReference type="Gramene" id="OE9A031346T1">
    <property type="protein sequence ID" value="OE9A031346C1"/>
    <property type="gene ID" value="OE9A031346"/>
</dbReference>
<sequence>MNHSFKVWWQGHNHMEIGDHFVDCRHSSEADRQSPSKCGQVSCETIVAVRNVSNPLAFSPRKPSSHRCFHFKILSNLCYLQHTLSTVVHPW</sequence>